<dbReference type="EMBL" id="LAZR01000639">
    <property type="protein sequence ID" value="KKN61953.1"/>
    <property type="molecule type" value="Genomic_DNA"/>
</dbReference>
<feature type="compositionally biased region" description="Low complexity" evidence="1">
    <location>
        <begin position="18"/>
        <end position="30"/>
    </location>
</feature>
<feature type="non-terminal residue" evidence="2">
    <location>
        <position position="122"/>
    </location>
</feature>
<reference evidence="2" key="1">
    <citation type="journal article" date="2015" name="Nature">
        <title>Complex archaea that bridge the gap between prokaryotes and eukaryotes.</title>
        <authorList>
            <person name="Spang A."/>
            <person name="Saw J.H."/>
            <person name="Jorgensen S.L."/>
            <person name="Zaremba-Niedzwiedzka K."/>
            <person name="Martijn J."/>
            <person name="Lind A.E."/>
            <person name="van Eijk R."/>
            <person name="Schleper C."/>
            <person name="Guy L."/>
            <person name="Ettema T.J."/>
        </authorList>
    </citation>
    <scope>NUCLEOTIDE SEQUENCE</scope>
</reference>
<accession>A0A0F9V7W5</accession>
<feature type="compositionally biased region" description="Polar residues" evidence="1">
    <location>
        <begin position="32"/>
        <end position="44"/>
    </location>
</feature>
<comment type="caution">
    <text evidence="2">The sequence shown here is derived from an EMBL/GenBank/DDBJ whole genome shotgun (WGS) entry which is preliminary data.</text>
</comment>
<protein>
    <submittedName>
        <fullName evidence="2">Uncharacterized protein</fullName>
    </submittedName>
</protein>
<dbReference type="AlphaFoldDB" id="A0A0F9V7W5"/>
<name>A0A0F9V7W5_9ZZZZ</name>
<evidence type="ECO:0000313" key="2">
    <source>
        <dbReference type="EMBL" id="KKN61953.1"/>
    </source>
</evidence>
<organism evidence="2">
    <name type="scientific">marine sediment metagenome</name>
    <dbReference type="NCBI Taxonomy" id="412755"/>
    <lineage>
        <taxon>unclassified sequences</taxon>
        <taxon>metagenomes</taxon>
        <taxon>ecological metagenomes</taxon>
    </lineage>
</organism>
<feature type="region of interest" description="Disordered" evidence="1">
    <location>
        <begin position="15"/>
        <end position="44"/>
    </location>
</feature>
<evidence type="ECO:0000256" key="1">
    <source>
        <dbReference type="SAM" id="MobiDB-lite"/>
    </source>
</evidence>
<sequence>MAVAIVYSSFSLHEAGKSASDASRDSVVADNRGSTNTGVKTFTDPNRDFDAEGIDSTFRLEILEGVDAGDVGVVSVSTDTITTDAGSNFTGSDGVLYRLYKPPSATEILTDQTKRGRGIAGY</sequence>
<gene>
    <name evidence="2" type="ORF">LCGC14_0516310</name>
</gene>
<proteinExistence type="predicted"/>